<protein>
    <recommendedName>
        <fullName evidence="4 5">Tyrosinase copper-binding domain-containing protein</fullName>
    </recommendedName>
</protein>
<evidence type="ECO:0000313" key="7">
    <source>
        <dbReference type="Proteomes" id="UP000007963"/>
    </source>
</evidence>
<dbReference type="HOGENOM" id="CLU_035914_0_0_1"/>
<evidence type="ECO:0000259" key="4">
    <source>
        <dbReference type="PROSITE" id="PS00497"/>
    </source>
</evidence>
<dbReference type="Pfam" id="PF00264">
    <property type="entry name" value="Tyrosinase"/>
    <property type="match status" value="1"/>
</dbReference>
<keyword evidence="2" id="KW-0560">Oxidoreductase</keyword>
<evidence type="ECO:0000256" key="2">
    <source>
        <dbReference type="ARBA" id="ARBA00023002"/>
    </source>
</evidence>
<dbReference type="PROSITE" id="PS00498">
    <property type="entry name" value="TYROSINASE_2"/>
    <property type="match status" value="1"/>
</dbReference>
<dbReference type="InterPro" id="IPR008922">
    <property type="entry name" value="Di-copper_centre_dom_sf"/>
</dbReference>
<dbReference type="Gene3D" id="1.10.1280.10">
    <property type="entry name" value="Di-copper center containing domain from catechol oxidase"/>
    <property type="match status" value="1"/>
</dbReference>
<dbReference type="PANTHER" id="PTHR11474:SF125">
    <property type="entry name" value="N-ACETYL-6-HYDROXYTRYPTOPHAN OXIDASE IVOB-RELATED"/>
    <property type="match status" value="1"/>
</dbReference>
<gene>
    <name evidence="6" type="ORF">ATEG_10088</name>
</gene>
<organism evidence="6 7">
    <name type="scientific">Aspergillus terreus (strain NIH 2624 / FGSC A1156)</name>
    <dbReference type="NCBI Taxonomy" id="341663"/>
    <lineage>
        <taxon>Eukaryota</taxon>
        <taxon>Fungi</taxon>
        <taxon>Dikarya</taxon>
        <taxon>Ascomycota</taxon>
        <taxon>Pezizomycotina</taxon>
        <taxon>Eurotiomycetes</taxon>
        <taxon>Eurotiomycetidae</taxon>
        <taxon>Eurotiales</taxon>
        <taxon>Aspergillaceae</taxon>
        <taxon>Aspergillus</taxon>
        <taxon>Aspergillus subgen. Circumdati</taxon>
    </lineage>
</organism>
<dbReference type="SUPFAM" id="SSF48056">
    <property type="entry name" value="Di-copper centre-containing domain"/>
    <property type="match status" value="1"/>
</dbReference>
<dbReference type="EMBL" id="CH476609">
    <property type="protein sequence ID" value="EAU29537.1"/>
    <property type="molecule type" value="Genomic_DNA"/>
</dbReference>
<sequence>MVFSRIPFDFREICSAYSQSFAAGAMRFYTFSVAVALLAAAVPVTGGPVDPWDALARKALVNQNQFHQGGACSPRTAAVRREWGSLSKRERKDYIDAVLCLASKPAKIDPSFAPGARNRFDDFVATHINQTWFIHGTGNFLTWHRYYTWAYEQALRNECGYKGYQPYWAWNKYADDPLNSPIFDGSPYSMSGNGPYIPHNDTEIAPGVFIPPGTGGGCVSSGPFKNWTVNLGPVWLSLKIPGLAAQNGSGLEYNPRCLRRDISQDAAAWTRTEIVMELFNETTILGFQNLLQGFVPTPGYLGVHTGGHFTVGGDPGGDFYTSPGDPVFYLHHAAIDRVFWTWQNLDPASRTYVVDGGTNMVLPSSPNATLDDMVDMGSALAPPKTIRDLGSTMGGPFCYVYK</sequence>
<dbReference type="Proteomes" id="UP000007963">
    <property type="component" value="Unassembled WGS sequence"/>
</dbReference>
<dbReference type="RefSeq" id="XP_001209390.1">
    <property type="nucleotide sequence ID" value="XM_001209390.1"/>
</dbReference>
<keyword evidence="1" id="KW-0479">Metal-binding</keyword>
<accession>Q0C896</accession>
<proteinExistence type="predicted"/>
<evidence type="ECO:0000256" key="1">
    <source>
        <dbReference type="ARBA" id="ARBA00022723"/>
    </source>
</evidence>
<dbReference type="GO" id="GO:0046872">
    <property type="term" value="F:metal ion binding"/>
    <property type="evidence" value="ECO:0007669"/>
    <property type="project" value="UniProtKB-KW"/>
</dbReference>
<keyword evidence="3" id="KW-0186">Copper</keyword>
<dbReference type="VEuPathDB" id="FungiDB:ATEG_10088"/>
<dbReference type="GO" id="GO:0016491">
    <property type="term" value="F:oxidoreductase activity"/>
    <property type="evidence" value="ECO:0007669"/>
    <property type="project" value="UniProtKB-KW"/>
</dbReference>
<name>Q0C896_ASPTN</name>
<dbReference type="OMA" id="DPKSGPF"/>
<dbReference type="PRINTS" id="PR00092">
    <property type="entry name" value="TYROSINASE"/>
</dbReference>
<dbReference type="InterPro" id="IPR002227">
    <property type="entry name" value="Tyrosinase_Cu-bd"/>
</dbReference>
<dbReference type="PROSITE" id="PS00497">
    <property type="entry name" value="TYROSINASE_1"/>
    <property type="match status" value="1"/>
</dbReference>
<feature type="domain" description="Tyrosinase copper-binding" evidence="5">
    <location>
        <begin position="325"/>
        <end position="336"/>
    </location>
</feature>
<dbReference type="AlphaFoldDB" id="Q0C896"/>
<dbReference type="STRING" id="341663.Q0C896"/>
<evidence type="ECO:0000259" key="5">
    <source>
        <dbReference type="PROSITE" id="PS00498"/>
    </source>
</evidence>
<dbReference type="GeneID" id="4319526"/>
<dbReference type="eggNOG" id="ENOG502RM4B">
    <property type="taxonomic scope" value="Eukaryota"/>
</dbReference>
<reference evidence="7" key="1">
    <citation type="submission" date="2005-09" db="EMBL/GenBank/DDBJ databases">
        <title>Annotation of the Aspergillus terreus NIH2624 genome.</title>
        <authorList>
            <person name="Birren B.W."/>
            <person name="Lander E.S."/>
            <person name="Galagan J.E."/>
            <person name="Nusbaum C."/>
            <person name="Devon K."/>
            <person name="Henn M."/>
            <person name="Ma L.-J."/>
            <person name="Jaffe D.B."/>
            <person name="Butler J."/>
            <person name="Alvarez P."/>
            <person name="Gnerre S."/>
            <person name="Grabherr M."/>
            <person name="Kleber M."/>
            <person name="Mauceli E.W."/>
            <person name="Brockman W."/>
            <person name="Rounsley S."/>
            <person name="Young S.K."/>
            <person name="LaButti K."/>
            <person name="Pushparaj V."/>
            <person name="DeCaprio D."/>
            <person name="Crawford M."/>
            <person name="Koehrsen M."/>
            <person name="Engels R."/>
            <person name="Montgomery P."/>
            <person name="Pearson M."/>
            <person name="Howarth C."/>
            <person name="Larson L."/>
            <person name="Luoma S."/>
            <person name="White J."/>
            <person name="Alvarado L."/>
            <person name="Kodira C.D."/>
            <person name="Zeng Q."/>
            <person name="Oleary S."/>
            <person name="Yandava C."/>
            <person name="Denning D.W."/>
            <person name="Nierman W.C."/>
            <person name="Milne T."/>
            <person name="Madden K."/>
        </authorList>
    </citation>
    <scope>NUCLEOTIDE SEQUENCE [LARGE SCALE GENOMIC DNA]</scope>
    <source>
        <strain evidence="7">NIH 2624 / FGSC A1156</strain>
    </source>
</reference>
<evidence type="ECO:0000313" key="6">
    <source>
        <dbReference type="EMBL" id="EAU29537.1"/>
    </source>
</evidence>
<dbReference type="OrthoDB" id="6132182at2759"/>
<evidence type="ECO:0000256" key="3">
    <source>
        <dbReference type="ARBA" id="ARBA00023008"/>
    </source>
</evidence>
<dbReference type="PANTHER" id="PTHR11474">
    <property type="entry name" value="TYROSINASE FAMILY MEMBER"/>
    <property type="match status" value="1"/>
</dbReference>
<dbReference type="InterPro" id="IPR050316">
    <property type="entry name" value="Tyrosinase/Hemocyanin"/>
</dbReference>
<feature type="domain" description="Tyrosinase copper-binding" evidence="4">
    <location>
        <begin position="135"/>
        <end position="152"/>
    </location>
</feature>